<gene>
    <name evidence="1" type="ORF">HNR55_002620</name>
</gene>
<dbReference type="EMBL" id="JACHIE010000013">
    <property type="protein sequence ID" value="MBB6458016.1"/>
    <property type="molecule type" value="Genomic_DNA"/>
</dbReference>
<keyword evidence="2" id="KW-1185">Reference proteome</keyword>
<organism evidence="1 2">
    <name type="scientific">Acetobacter lovaniensis</name>
    <dbReference type="NCBI Taxonomy" id="104100"/>
    <lineage>
        <taxon>Bacteria</taxon>
        <taxon>Pseudomonadati</taxon>
        <taxon>Pseudomonadota</taxon>
        <taxon>Alphaproteobacteria</taxon>
        <taxon>Acetobacterales</taxon>
        <taxon>Acetobacteraceae</taxon>
        <taxon>Acetobacter</taxon>
    </lineage>
</organism>
<sequence>MATAIAPTNSPAVTPLVSAGETLFGTVTGAPLSDNVLKVTAGVTSLLDGMLPMLSAKVSFDLDGVLVGATEVLTGVNAIVVAAKDKAAPKIVPSTSSASSGGA</sequence>
<reference evidence="1 2" key="1">
    <citation type="submission" date="2020-08" db="EMBL/GenBank/DDBJ databases">
        <title>Genomic Encyclopedia of Type Strains, Phase IV (KMG-IV): sequencing the most valuable type-strain genomes for metagenomic binning, comparative biology and taxonomic classification.</title>
        <authorList>
            <person name="Goeker M."/>
        </authorList>
    </citation>
    <scope>NUCLEOTIDE SEQUENCE [LARGE SCALE GENOMIC DNA]</scope>
    <source>
        <strain evidence="1 2">DSM 4491</strain>
    </source>
</reference>
<comment type="caution">
    <text evidence="1">The sequence shown here is derived from an EMBL/GenBank/DDBJ whole genome shotgun (WGS) entry which is preliminary data.</text>
</comment>
<dbReference type="AlphaFoldDB" id="A0A841QHV5"/>
<accession>A0A841QHV5</accession>
<name>A0A841QHV5_9PROT</name>
<evidence type="ECO:0000313" key="2">
    <source>
        <dbReference type="Proteomes" id="UP000578000"/>
    </source>
</evidence>
<dbReference type="RefSeq" id="WP_166115980.1">
    <property type="nucleotide sequence ID" value="NZ_BAABDB010000024.1"/>
</dbReference>
<proteinExistence type="predicted"/>
<protein>
    <submittedName>
        <fullName evidence="1">Uncharacterized membrane protein HdeD (DUF308 family)</fullName>
    </submittedName>
</protein>
<evidence type="ECO:0000313" key="1">
    <source>
        <dbReference type="EMBL" id="MBB6458016.1"/>
    </source>
</evidence>
<dbReference type="Proteomes" id="UP000578000">
    <property type="component" value="Unassembled WGS sequence"/>
</dbReference>